<evidence type="ECO:0000313" key="4">
    <source>
        <dbReference type="Proteomes" id="UP000240760"/>
    </source>
</evidence>
<keyword evidence="2" id="KW-1133">Transmembrane helix</keyword>
<feature type="transmembrane region" description="Helical" evidence="2">
    <location>
        <begin position="12"/>
        <end position="34"/>
    </location>
</feature>
<feature type="compositionally biased region" description="Basic and acidic residues" evidence="1">
    <location>
        <begin position="46"/>
        <end position="55"/>
    </location>
</feature>
<gene>
    <name evidence="3" type="ORF">M440DRAFT_1097798</name>
</gene>
<organism evidence="3 4">
    <name type="scientific">Trichoderma longibrachiatum ATCC 18648</name>
    <dbReference type="NCBI Taxonomy" id="983965"/>
    <lineage>
        <taxon>Eukaryota</taxon>
        <taxon>Fungi</taxon>
        <taxon>Dikarya</taxon>
        <taxon>Ascomycota</taxon>
        <taxon>Pezizomycotina</taxon>
        <taxon>Sordariomycetes</taxon>
        <taxon>Hypocreomycetidae</taxon>
        <taxon>Hypocreales</taxon>
        <taxon>Hypocreaceae</taxon>
        <taxon>Trichoderma</taxon>
    </lineage>
</organism>
<dbReference type="Proteomes" id="UP000240760">
    <property type="component" value="Unassembled WGS sequence"/>
</dbReference>
<accession>A0A2T4BRU3</accession>
<keyword evidence="2" id="KW-0472">Membrane</keyword>
<sequence>MTRISPPTISHYLLPLVLLFSRILYSSGVTVVVLSPLHTGPDIDEQEKPHADMERAQLQPGISPALRSTGYQPKSGKRFRGPWIM</sequence>
<feature type="region of interest" description="Disordered" evidence="1">
    <location>
        <begin position="43"/>
        <end position="85"/>
    </location>
</feature>
<feature type="compositionally biased region" description="Basic residues" evidence="1">
    <location>
        <begin position="75"/>
        <end position="85"/>
    </location>
</feature>
<evidence type="ECO:0000256" key="2">
    <source>
        <dbReference type="SAM" id="Phobius"/>
    </source>
</evidence>
<evidence type="ECO:0000313" key="3">
    <source>
        <dbReference type="EMBL" id="PTB72032.1"/>
    </source>
</evidence>
<keyword evidence="4" id="KW-1185">Reference proteome</keyword>
<evidence type="ECO:0000256" key="1">
    <source>
        <dbReference type="SAM" id="MobiDB-lite"/>
    </source>
</evidence>
<reference evidence="3 4" key="1">
    <citation type="submission" date="2016-07" db="EMBL/GenBank/DDBJ databases">
        <title>Multiple horizontal gene transfer events from other fungi enriched the ability of initially mycotrophic Trichoderma (Ascomycota) to feed on dead plant biomass.</title>
        <authorList>
            <consortium name="DOE Joint Genome Institute"/>
            <person name="Aerts A."/>
            <person name="Atanasova L."/>
            <person name="Chenthamara K."/>
            <person name="Zhang J."/>
            <person name="Grujic M."/>
            <person name="Henrissat B."/>
            <person name="Kuo A."/>
            <person name="Salamov A."/>
            <person name="Lipzen A."/>
            <person name="Labutti K."/>
            <person name="Barry K."/>
            <person name="Miao Y."/>
            <person name="Rahimi M.J."/>
            <person name="Shen Q."/>
            <person name="Grigoriev I.V."/>
            <person name="Kubicek C.P."/>
            <person name="Druzhinina I.S."/>
        </authorList>
    </citation>
    <scope>NUCLEOTIDE SEQUENCE [LARGE SCALE GENOMIC DNA]</scope>
    <source>
        <strain evidence="3 4">ATCC 18648</strain>
    </source>
</reference>
<name>A0A2T4BRU3_TRILO</name>
<proteinExistence type="predicted"/>
<dbReference type="AlphaFoldDB" id="A0A2T4BRU3"/>
<keyword evidence="2" id="KW-0812">Transmembrane</keyword>
<protein>
    <submittedName>
        <fullName evidence="3">Uncharacterized protein</fullName>
    </submittedName>
</protein>
<dbReference type="EMBL" id="KZ679143">
    <property type="protein sequence ID" value="PTB72032.1"/>
    <property type="molecule type" value="Genomic_DNA"/>
</dbReference>